<dbReference type="SFLD" id="SFLDG01386">
    <property type="entry name" value="main_SPASM_domain-containing"/>
    <property type="match status" value="1"/>
</dbReference>
<dbReference type="OrthoDB" id="9808591at2"/>
<comment type="caution">
    <text evidence="9">The sequence shown here is derived from an EMBL/GenBank/DDBJ whole genome shotgun (WGS) entry which is preliminary data.</text>
</comment>
<dbReference type="InterPro" id="IPR058240">
    <property type="entry name" value="rSAM_sf"/>
</dbReference>
<gene>
    <name evidence="9" type="ORF">HMPREF3200_00322</name>
</gene>
<keyword evidence="5" id="KW-0560">Oxidoreductase</keyword>
<evidence type="ECO:0000256" key="5">
    <source>
        <dbReference type="ARBA" id="ARBA00023002"/>
    </source>
</evidence>
<dbReference type="CDD" id="cd01335">
    <property type="entry name" value="Radical_SAM"/>
    <property type="match status" value="1"/>
</dbReference>
<dbReference type="RefSeq" id="WP_060928972.1">
    <property type="nucleotide sequence ID" value="NZ_KQ955249.1"/>
</dbReference>
<evidence type="ECO:0000256" key="4">
    <source>
        <dbReference type="ARBA" id="ARBA00022723"/>
    </source>
</evidence>
<evidence type="ECO:0000259" key="8">
    <source>
        <dbReference type="PROSITE" id="PS51918"/>
    </source>
</evidence>
<organism evidence="9 10">
    <name type="scientific">Anaerococcus tetradius</name>
    <dbReference type="NCBI Taxonomy" id="33036"/>
    <lineage>
        <taxon>Bacteria</taxon>
        <taxon>Bacillati</taxon>
        <taxon>Bacillota</taxon>
        <taxon>Tissierellia</taxon>
        <taxon>Tissierellales</taxon>
        <taxon>Peptoniphilaceae</taxon>
        <taxon>Anaerococcus</taxon>
    </lineage>
</organism>
<dbReference type="Pfam" id="PF04055">
    <property type="entry name" value="Radical_SAM"/>
    <property type="match status" value="1"/>
</dbReference>
<dbReference type="InterPro" id="IPR050377">
    <property type="entry name" value="Radical_SAM_PqqE_MftC-like"/>
</dbReference>
<dbReference type="Pfam" id="PF13186">
    <property type="entry name" value="SPASM"/>
    <property type="match status" value="1"/>
</dbReference>
<dbReference type="GO" id="GO:0051539">
    <property type="term" value="F:4 iron, 4 sulfur cluster binding"/>
    <property type="evidence" value="ECO:0007669"/>
    <property type="project" value="UniProtKB-KW"/>
</dbReference>
<keyword evidence="2" id="KW-0004">4Fe-4S</keyword>
<dbReference type="Proteomes" id="UP000070383">
    <property type="component" value="Unassembled WGS sequence"/>
</dbReference>
<evidence type="ECO:0000256" key="7">
    <source>
        <dbReference type="ARBA" id="ARBA00023014"/>
    </source>
</evidence>
<feature type="domain" description="Radical SAM core" evidence="8">
    <location>
        <begin position="6"/>
        <end position="216"/>
    </location>
</feature>
<name>A0A133KHQ4_9FIRM</name>
<keyword evidence="6" id="KW-0408">Iron</keyword>
<evidence type="ECO:0000256" key="3">
    <source>
        <dbReference type="ARBA" id="ARBA00022691"/>
    </source>
</evidence>
<evidence type="ECO:0000313" key="9">
    <source>
        <dbReference type="EMBL" id="KWZ79075.1"/>
    </source>
</evidence>
<dbReference type="NCBIfam" id="TIGR04085">
    <property type="entry name" value="rSAM_more_4Fe4S"/>
    <property type="match status" value="1"/>
</dbReference>
<dbReference type="PROSITE" id="PS51918">
    <property type="entry name" value="RADICAL_SAM"/>
    <property type="match status" value="1"/>
</dbReference>
<dbReference type="InterPro" id="IPR007197">
    <property type="entry name" value="rSAM"/>
</dbReference>
<evidence type="ECO:0000313" key="10">
    <source>
        <dbReference type="Proteomes" id="UP000070383"/>
    </source>
</evidence>
<protein>
    <submittedName>
        <fullName evidence="9">Radical SAM domain protein</fullName>
    </submittedName>
</protein>
<keyword evidence="10" id="KW-1185">Reference proteome</keyword>
<keyword evidence="4" id="KW-0479">Metal-binding</keyword>
<dbReference type="GO" id="GO:0016491">
    <property type="term" value="F:oxidoreductase activity"/>
    <property type="evidence" value="ECO:0007669"/>
    <property type="project" value="UniProtKB-KW"/>
</dbReference>
<dbReference type="SUPFAM" id="SSF102114">
    <property type="entry name" value="Radical SAM enzymes"/>
    <property type="match status" value="1"/>
</dbReference>
<dbReference type="InterPro" id="IPR023885">
    <property type="entry name" value="4Fe4S-binding_SPASM_dom"/>
</dbReference>
<comment type="cofactor">
    <cofactor evidence="1">
        <name>[4Fe-4S] cluster</name>
        <dbReference type="ChEBI" id="CHEBI:49883"/>
    </cofactor>
</comment>
<dbReference type="SFLD" id="SFLDS00029">
    <property type="entry name" value="Radical_SAM"/>
    <property type="match status" value="1"/>
</dbReference>
<dbReference type="InterPro" id="IPR000385">
    <property type="entry name" value="MoaA_NifB_PqqE_Fe-S-bd_CS"/>
</dbReference>
<dbReference type="AlphaFoldDB" id="A0A133KHQ4"/>
<dbReference type="SFLD" id="SFLDG01067">
    <property type="entry name" value="SPASM/twitch_domain_containing"/>
    <property type="match status" value="1"/>
</dbReference>
<dbReference type="PROSITE" id="PS01305">
    <property type="entry name" value="MOAA_NIFB_PQQE"/>
    <property type="match status" value="1"/>
</dbReference>
<evidence type="ECO:0000256" key="1">
    <source>
        <dbReference type="ARBA" id="ARBA00001966"/>
    </source>
</evidence>
<evidence type="ECO:0000256" key="2">
    <source>
        <dbReference type="ARBA" id="ARBA00022485"/>
    </source>
</evidence>
<dbReference type="GO" id="GO:0046872">
    <property type="term" value="F:metal ion binding"/>
    <property type="evidence" value="ECO:0007669"/>
    <property type="project" value="UniProtKB-KW"/>
</dbReference>
<evidence type="ECO:0000256" key="6">
    <source>
        <dbReference type="ARBA" id="ARBA00023004"/>
    </source>
</evidence>
<dbReference type="PANTHER" id="PTHR11228">
    <property type="entry name" value="RADICAL SAM DOMAIN PROTEIN"/>
    <property type="match status" value="1"/>
</dbReference>
<accession>A0A133KHQ4</accession>
<dbReference type="PATRIC" id="fig|33036.3.peg.324"/>
<sequence length="445" mass="50996">MTVITNNIPDLLQIELTYACNLNCPFCYNPRRDNKIDILKIDNLVNKISEIGIPHVYLIGGEPTILGVEKINEYINKLSKKSSVVLVTNAYERMENLSDKLAYIGISLHGYNMLSHEKVNNVKGSYNRTLDNIKYYKSIGIRIRCVIVLTGINYNIIDKLILRCILAGADEIFIDRYEDGGIGSKNSSKLGLKPSNDQFREALTKIINVRNMNLISKESISFGTAIPFCVDSRLFEENLLSFCGAGLDFCAVNPDGELRICNQSEHSYGNIFDKDIDEIWNDRNLNSYRDYSWLSEPCKSCKLVDICQAGCRVDANCGDDYCVDYAVRENIDKEILDNIDAINRGELKYVNVENNRLDIDLNNKYLCISDYLKVNEYKDEIYMVTRYQGVNIGQYGYDIISYLLETEIFTLDELYSKFKQFDHNSIQNFINLLLNIEAVYIINKD</sequence>
<dbReference type="PANTHER" id="PTHR11228:SF7">
    <property type="entry name" value="PQQA PEPTIDE CYCLASE"/>
    <property type="match status" value="1"/>
</dbReference>
<keyword evidence="3" id="KW-0949">S-adenosyl-L-methionine</keyword>
<proteinExistence type="predicted"/>
<keyword evidence="7" id="KW-0411">Iron-sulfur</keyword>
<dbReference type="Gene3D" id="3.20.20.70">
    <property type="entry name" value="Aldolase class I"/>
    <property type="match status" value="1"/>
</dbReference>
<dbReference type="InterPro" id="IPR013785">
    <property type="entry name" value="Aldolase_TIM"/>
</dbReference>
<reference evidence="10" key="1">
    <citation type="submission" date="2016-01" db="EMBL/GenBank/DDBJ databases">
        <authorList>
            <person name="Mitreva M."/>
            <person name="Pepin K.H."/>
            <person name="Mihindukulasuriya K.A."/>
            <person name="Fulton R."/>
            <person name="Fronick C."/>
            <person name="O'Laughlin M."/>
            <person name="Miner T."/>
            <person name="Herter B."/>
            <person name="Rosa B.A."/>
            <person name="Cordes M."/>
            <person name="Tomlinson C."/>
            <person name="Wollam A."/>
            <person name="Palsikar V.B."/>
            <person name="Mardis E.R."/>
            <person name="Wilson R.K."/>
        </authorList>
    </citation>
    <scope>NUCLEOTIDE SEQUENCE [LARGE SCALE GENOMIC DNA]</scope>
    <source>
        <strain evidence="10">MJR8151</strain>
    </source>
</reference>
<dbReference type="STRING" id="33036.HMPREF3200_00322"/>
<dbReference type="EMBL" id="LRPM01000006">
    <property type="protein sequence ID" value="KWZ79075.1"/>
    <property type="molecule type" value="Genomic_DNA"/>
</dbReference>